<name>A0ABW9U629_9BACL</name>
<keyword evidence="4" id="KW-0143">Chaperone</keyword>
<proteinExistence type="inferred from homology"/>
<comment type="caution">
    <text evidence="8">The sequence shown here is derived from an EMBL/GenBank/DDBJ whole genome shotgun (WGS) entry which is preliminary data.</text>
</comment>
<dbReference type="Pfam" id="PF05400">
    <property type="entry name" value="FliT"/>
    <property type="match status" value="1"/>
</dbReference>
<evidence type="ECO:0000313" key="8">
    <source>
        <dbReference type="EMBL" id="MVQ34476.1"/>
    </source>
</evidence>
<accession>A0ABW9U629</accession>
<comment type="function">
    <text evidence="5">May act as an export chaperone for the filament capping protein FliD.</text>
</comment>
<comment type="subcellular location">
    <subcellularLocation>
        <location evidence="1">Cytoplasm</location>
        <location evidence="1">Cytosol</location>
    </subcellularLocation>
</comment>
<protein>
    <recommendedName>
        <fullName evidence="7">Flagellar protein FliT</fullName>
    </recommendedName>
</protein>
<evidence type="ECO:0000256" key="4">
    <source>
        <dbReference type="ARBA" id="ARBA00023186"/>
    </source>
</evidence>
<keyword evidence="9" id="KW-1185">Reference proteome</keyword>
<gene>
    <name evidence="8" type="ORF">GON05_07400</name>
</gene>
<reference evidence="8 9" key="1">
    <citation type="submission" date="2019-12" db="EMBL/GenBank/DDBJ databases">
        <authorList>
            <person name="Huq M.A."/>
        </authorList>
    </citation>
    <scope>NUCLEOTIDE SEQUENCE [LARGE SCALE GENOMIC DNA]</scope>
    <source>
        <strain evidence="8 9">MAH-34</strain>
    </source>
</reference>
<organism evidence="8 9">
    <name type="scientific">Paenibacillus anseongense</name>
    <dbReference type="NCBI Taxonomy" id="2682845"/>
    <lineage>
        <taxon>Bacteria</taxon>
        <taxon>Bacillati</taxon>
        <taxon>Bacillota</taxon>
        <taxon>Bacilli</taxon>
        <taxon>Bacillales</taxon>
        <taxon>Paenibacillaceae</taxon>
        <taxon>Paenibacillus</taxon>
    </lineage>
</organism>
<dbReference type="EMBL" id="WSEM01000007">
    <property type="protein sequence ID" value="MVQ34476.1"/>
    <property type="molecule type" value="Genomic_DNA"/>
</dbReference>
<comment type="similarity">
    <text evidence="6">Belongs to the bacillales FliT family.</text>
</comment>
<evidence type="ECO:0000256" key="3">
    <source>
        <dbReference type="ARBA" id="ARBA00022795"/>
    </source>
</evidence>
<evidence type="ECO:0000256" key="1">
    <source>
        <dbReference type="ARBA" id="ARBA00004514"/>
    </source>
</evidence>
<sequence>MDELISALDKVTVEMVSRIHEASYEDLEKFVDERGLIVDQIIPYIDNGLDKRQQAEINRIFTHDEVLRERMQQLRDEALLKIKQINQAKLQKKSYEYYTVTDSYFIDKKN</sequence>
<keyword evidence="2" id="KW-0963">Cytoplasm</keyword>
<evidence type="ECO:0000256" key="5">
    <source>
        <dbReference type="ARBA" id="ARBA00093765"/>
    </source>
</evidence>
<dbReference type="Proteomes" id="UP000467637">
    <property type="component" value="Unassembled WGS sequence"/>
</dbReference>
<keyword evidence="3" id="KW-1005">Bacterial flagellum biogenesis</keyword>
<evidence type="ECO:0000256" key="7">
    <source>
        <dbReference type="ARBA" id="ARBA00093797"/>
    </source>
</evidence>
<evidence type="ECO:0000256" key="2">
    <source>
        <dbReference type="ARBA" id="ARBA00022490"/>
    </source>
</evidence>
<dbReference type="InterPro" id="IPR008622">
    <property type="entry name" value="FliT"/>
</dbReference>
<dbReference type="RefSeq" id="WP_157318523.1">
    <property type="nucleotide sequence ID" value="NZ_WSEM01000007.1"/>
</dbReference>
<evidence type="ECO:0000256" key="6">
    <source>
        <dbReference type="ARBA" id="ARBA00093785"/>
    </source>
</evidence>
<evidence type="ECO:0000313" key="9">
    <source>
        <dbReference type="Proteomes" id="UP000467637"/>
    </source>
</evidence>